<gene>
    <name evidence="2" type="ORF">M2412_003588</name>
</gene>
<evidence type="ECO:0000256" key="1">
    <source>
        <dbReference type="SAM" id="MobiDB-lite"/>
    </source>
</evidence>
<dbReference type="EMBL" id="JANUEK010000009">
    <property type="protein sequence ID" value="MCS4281571.1"/>
    <property type="molecule type" value="Genomic_DNA"/>
</dbReference>
<evidence type="ECO:0000313" key="2">
    <source>
        <dbReference type="EMBL" id="MCS4281571.1"/>
    </source>
</evidence>
<dbReference type="RefSeq" id="WP_259262044.1">
    <property type="nucleotide sequence ID" value="NZ_JANUEK010000009.1"/>
</dbReference>
<feature type="region of interest" description="Disordered" evidence="1">
    <location>
        <begin position="1"/>
        <end position="27"/>
    </location>
</feature>
<sequence>MSENQTATTSHAEPEQSIEPRQPVVLDSERRARLRDLAEELGEAVQVKRNVVGKIETMQRARKAAQADADAAREKWREKLREGDGTLTREVQKLRVAERSALSLAEEYGSFEEEIAKDVPRVELEAVDLASKCISLRSAVIQDAAQQLFDQTLMQVTDSLALAFEVFCRAENSGLPSRQKSTVDELAGQFFWRINRHICRRLDDAPVGDQVDAYLALPVLDLSDVDMDIVRSLARRGMLRNQVLGSEAA</sequence>
<proteinExistence type="predicted"/>
<evidence type="ECO:0000313" key="3">
    <source>
        <dbReference type="Proteomes" id="UP001320691"/>
    </source>
</evidence>
<name>A0AAW5PPD1_9GAMM</name>
<reference evidence="2" key="1">
    <citation type="submission" date="2022-08" db="EMBL/GenBank/DDBJ databases">
        <title>Genomic analyses of the natural microbiome of Caenorhabditis elegans.</title>
        <authorList>
            <person name="Samuel B."/>
        </authorList>
    </citation>
    <scope>NUCLEOTIDE SEQUENCE</scope>
    <source>
        <strain evidence="2">BIGb0277</strain>
    </source>
</reference>
<organism evidence="2 3">
    <name type="scientific">Stenotrophomonas rhizophila</name>
    <dbReference type="NCBI Taxonomy" id="216778"/>
    <lineage>
        <taxon>Bacteria</taxon>
        <taxon>Pseudomonadati</taxon>
        <taxon>Pseudomonadota</taxon>
        <taxon>Gammaproteobacteria</taxon>
        <taxon>Lysobacterales</taxon>
        <taxon>Lysobacteraceae</taxon>
        <taxon>Stenotrophomonas</taxon>
    </lineage>
</organism>
<accession>A0AAW5PPD1</accession>
<dbReference type="Proteomes" id="UP001320691">
    <property type="component" value="Unassembled WGS sequence"/>
</dbReference>
<protein>
    <submittedName>
        <fullName evidence="2">Kinase</fullName>
    </submittedName>
</protein>
<dbReference type="AlphaFoldDB" id="A0AAW5PPD1"/>
<feature type="compositionally biased region" description="Polar residues" evidence="1">
    <location>
        <begin position="1"/>
        <end position="11"/>
    </location>
</feature>
<dbReference type="GO" id="GO:0016301">
    <property type="term" value="F:kinase activity"/>
    <property type="evidence" value="ECO:0007669"/>
    <property type="project" value="UniProtKB-KW"/>
</dbReference>
<keyword evidence="2" id="KW-0808">Transferase</keyword>
<comment type="caution">
    <text evidence="2">The sequence shown here is derived from an EMBL/GenBank/DDBJ whole genome shotgun (WGS) entry which is preliminary data.</text>
</comment>
<keyword evidence="2" id="KW-0418">Kinase</keyword>